<dbReference type="GO" id="GO:0005874">
    <property type="term" value="C:microtubule"/>
    <property type="evidence" value="ECO:0007669"/>
    <property type="project" value="UniProtKB-KW"/>
</dbReference>
<evidence type="ECO:0000256" key="3">
    <source>
        <dbReference type="ARBA" id="ARBA00022741"/>
    </source>
</evidence>
<evidence type="ECO:0000256" key="5">
    <source>
        <dbReference type="SAM" id="Coils"/>
    </source>
</evidence>
<protein>
    <submittedName>
        <fullName evidence="6">Uncharacterized protein</fullName>
    </submittedName>
</protein>
<dbReference type="InterPro" id="IPR000217">
    <property type="entry name" value="Tubulin"/>
</dbReference>
<evidence type="ECO:0000313" key="7">
    <source>
        <dbReference type="Proteomes" id="UP001516400"/>
    </source>
</evidence>
<organism evidence="6 7">
    <name type="scientific">Cryptolaemus montrouzieri</name>
    <dbReference type="NCBI Taxonomy" id="559131"/>
    <lineage>
        <taxon>Eukaryota</taxon>
        <taxon>Metazoa</taxon>
        <taxon>Ecdysozoa</taxon>
        <taxon>Arthropoda</taxon>
        <taxon>Hexapoda</taxon>
        <taxon>Insecta</taxon>
        <taxon>Pterygota</taxon>
        <taxon>Neoptera</taxon>
        <taxon>Endopterygota</taxon>
        <taxon>Coleoptera</taxon>
        <taxon>Polyphaga</taxon>
        <taxon>Cucujiformia</taxon>
        <taxon>Coccinelloidea</taxon>
        <taxon>Coccinellidae</taxon>
        <taxon>Scymninae</taxon>
        <taxon>Scymnini</taxon>
        <taxon>Cryptolaemus</taxon>
    </lineage>
</organism>
<comment type="caution">
    <text evidence="6">The sequence shown here is derived from an EMBL/GenBank/DDBJ whole genome shotgun (WGS) entry which is preliminary data.</text>
</comment>
<dbReference type="SUPFAM" id="SSF52490">
    <property type="entry name" value="Tubulin nucleotide-binding domain-like"/>
    <property type="match status" value="1"/>
</dbReference>
<keyword evidence="5" id="KW-0175">Coiled coil</keyword>
<sequence>MNRLNDEYKRKGKLEFSVYPWLRVATSVVEPYNDILTAHTTMDYSNCTFLMDAEATFDICSSKLGLERPNYVNLNRLVAQIVLSTTTSLRYVGEGMEKGEFTEAREDLAALEKDYEEISRDFDDTDNEALSY</sequence>
<dbReference type="PRINTS" id="PR01161">
    <property type="entry name" value="TUBULIN"/>
</dbReference>
<name>A0ABD2PBM4_9CUCU</name>
<keyword evidence="2" id="KW-0493">Microtubule</keyword>
<dbReference type="Gene3D" id="3.40.50.1440">
    <property type="entry name" value="Tubulin/FtsZ, GTPase domain"/>
    <property type="match status" value="1"/>
</dbReference>
<dbReference type="PANTHER" id="PTHR11588">
    <property type="entry name" value="TUBULIN"/>
    <property type="match status" value="1"/>
</dbReference>
<dbReference type="InterPro" id="IPR008280">
    <property type="entry name" value="Tub_FtsZ_C"/>
</dbReference>
<keyword evidence="7" id="KW-1185">Reference proteome</keyword>
<keyword evidence="3" id="KW-0547">Nucleotide-binding</keyword>
<dbReference type="EMBL" id="JABFTP020000185">
    <property type="protein sequence ID" value="KAL3288182.1"/>
    <property type="molecule type" value="Genomic_DNA"/>
</dbReference>
<evidence type="ECO:0000256" key="4">
    <source>
        <dbReference type="ARBA" id="ARBA00023134"/>
    </source>
</evidence>
<reference evidence="6 7" key="1">
    <citation type="journal article" date="2021" name="BMC Biol.">
        <title>Horizontally acquired antibacterial genes associated with adaptive radiation of ladybird beetles.</title>
        <authorList>
            <person name="Li H.S."/>
            <person name="Tang X.F."/>
            <person name="Huang Y.H."/>
            <person name="Xu Z.Y."/>
            <person name="Chen M.L."/>
            <person name="Du X.Y."/>
            <person name="Qiu B.Y."/>
            <person name="Chen P.T."/>
            <person name="Zhang W."/>
            <person name="Slipinski A."/>
            <person name="Escalona H.E."/>
            <person name="Waterhouse R.M."/>
            <person name="Zwick A."/>
            <person name="Pang H."/>
        </authorList>
    </citation>
    <scope>NUCLEOTIDE SEQUENCE [LARGE SCALE GENOMIC DNA]</scope>
    <source>
        <strain evidence="6">SYSU2018</strain>
    </source>
</reference>
<gene>
    <name evidence="6" type="ORF">HHI36_002632</name>
</gene>
<dbReference type="AlphaFoldDB" id="A0ABD2PBM4"/>
<proteinExistence type="inferred from homology"/>
<evidence type="ECO:0000256" key="1">
    <source>
        <dbReference type="ARBA" id="ARBA00009636"/>
    </source>
</evidence>
<dbReference type="GO" id="GO:0005525">
    <property type="term" value="F:GTP binding"/>
    <property type="evidence" value="ECO:0007669"/>
    <property type="project" value="UniProtKB-KW"/>
</dbReference>
<keyword evidence="4" id="KW-0342">GTP-binding</keyword>
<evidence type="ECO:0000313" key="6">
    <source>
        <dbReference type="EMBL" id="KAL3288182.1"/>
    </source>
</evidence>
<dbReference type="InterPro" id="IPR036525">
    <property type="entry name" value="Tubulin/FtsZ_GTPase_sf"/>
</dbReference>
<evidence type="ECO:0000256" key="2">
    <source>
        <dbReference type="ARBA" id="ARBA00022701"/>
    </source>
</evidence>
<accession>A0ABD2PBM4</accession>
<feature type="coiled-coil region" evidence="5">
    <location>
        <begin position="101"/>
        <end position="128"/>
    </location>
</feature>
<comment type="similarity">
    <text evidence="1">Belongs to the tubulin family.</text>
</comment>
<dbReference type="Proteomes" id="UP001516400">
    <property type="component" value="Unassembled WGS sequence"/>
</dbReference>
<dbReference type="SUPFAM" id="SSF55307">
    <property type="entry name" value="Tubulin C-terminal domain-like"/>
    <property type="match status" value="1"/>
</dbReference>